<evidence type="ECO:0000256" key="8">
    <source>
        <dbReference type="RuleBase" id="RU363032"/>
    </source>
</evidence>
<keyword evidence="7 8" id="KW-0472">Membrane</keyword>
<feature type="transmembrane region" description="Helical" evidence="8">
    <location>
        <begin position="258"/>
        <end position="280"/>
    </location>
</feature>
<comment type="subcellular location">
    <subcellularLocation>
        <location evidence="1 8">Cell membrane</location>
        <topology evidence="1 8">Multi-pass membrane protein</topology>
    </subcellularLocation>
</comment>
<feature type="transmembrane region" description="Helical" evidence="8">
    <location>
        <begin position="217"/>
        <end position="238"/>
    </location>
</feature>
<proteinExistence type="inferred from homology"/>
<evidence type="ECO:0000256" key="6">
    <source>
        <dbReference type="ARBA" id="ARBA00022989"/>
    </source>
</evidence>
<dbReference type="Pfam" id="PF00528">
    <property type="entry name" value="BPD_transp_1"/>
    <property type="match status" value="1"/>
</dbReference>
<keyword evidence="5 8" id="KW-0812">Transmembrane</keyword>
<keyword evidence="6 8" id="KW-1133">Transmembrane helix</keyword>
<evidence type="ECO:0000313" key="11">
    <source>
        <dbReference type="EMBL" id="UOQ61495.1"/>
    </source>
</evidence>
<feature type="transmembrane region" description="Helical" evidence="8">
    <location>
        <begin position="26"/>
        <end position="51"/>
    </location>
</feature>
<feature type="compositionally biased region" description="Polar residues" evidence="9">
    <location>
        <begin position="1"/>
        <end position="13"/>
    </location>
</feature>
<evidence type="ECO:0000313" key="12">
    <source>
        <dbReference type="Proteomes" id="UP000831775"/>
    </source>
</evidence>
<dbReference type="Gene3D" id="1.10.3720.10">
    <property type="entry name" value="MetI-like"/>
    <property type="match status" value="1"/>
</dbReference>
<keyword evidence="4" id="KW-1003">Cell membrane</keyword>
<dbReference type="SUPFAM" id="SSF161098">
    <property type="entry name" value="MetI-like"/>
    <property type="match status" value="1"/>
</dbReference>
<feature type="transmembrane region" description="Helical" evidence="8">
    <location>
        <begin position="106"/>
        <end position="125"/>
    </location>
</feature>
<evidence type="ECO:0000256" key="2">
    <source>
        <dbReference type="ARBA" id="ARBA00007069"/>
    </source>
</evidence>
<evidence type="ECO:0000256" key="4">
    <source>
        <dbReference type="ARBA" id="ARBA00022475"/>
    </source>
</evidence>
<dbReference type="InterPro" id="IPR035906">
    <property type="entry name" value="MetI-like_sf"/>
</dbReference>
<feature type="transmembrane region" description="Helical" evidence="8">
    <location>
        <begin position="71"/>
        <end position="94"/>
    </location>
</feature>
<evidence type="ECO:0000256" key="5">
    <source>
        <dbReference type="ARBA" id="ARBA00022692"/>
    </source>
</evidence>
<evidence type="ECO:0000259" key="10">
    <source>
        <dbReference type="PROSITE" id="PS50928"/>
    </source>
</evidence>
<dbReference type="CDD" id="cd06261">
    <property type="entry name" value="TM_PBP2"/>
    <property type="match status" value="1"/>
</dbReference>
<gene>
    <name evidence="11" type="ORF">MUN76_05870</name>
</gene>
<dbReference type="Proteomes" id="UP000831775">
    <property type="component" value="Chromosome"/>
</dbReference>
<dbReference type="PANTHER" id="PTHR42929:SF5">
    <property type="entry name" value="ABC TRANSPORTER PERMEASE PROTEIN"/>
    <property type="match status" value="1"/>
</dbReference>
<organism evidence="11 12">
    <name type="scientific">Leucobacter rhizosphaerae</name>
    <dbReference type="NCBI Taxonomy" id="2932245"/>
    <lineage>
        <taxon>Bacteria</taxon>
        <taxon>Bacillati</taxon>
        <taxon>Actinomycetota</taxon>
        <taxon>Actinomycetes</taxon>
        <taxon>Micrococcales</taxon>
        <taxon>Microbacteriaceae</taxon>
        <taxon>Leucobacter</taxon>
    </lineage>
</organism>
<keyword evidence="3 8" id="KW-0813">Transport</keyword>
<feature type="transmembrane region" description="Helical" evidence="8">
    <location>
        <begin position="160"/>
        <end position="182"/>
    </location>
</feature>
<dbReference type="EMBL" id="CP095043">
    <property type="protein sequence ID" value="UOQ61495.1"/>
    <property type="molecule type" value="Genomic_DNA"/>
</dbReference>
<evidence type="ECO:0000256" key="7">
    <source>
        <dbReference type="ARBA" id="ARBA00023136"/>
    </source>
</evidence>
<feature type="region of interest" description="Disordered" evidence="9">
    <location>
        <begin position="1"/>
        <end position="20"/>
    </location>
</feature>
<sequence length="297" mass="32078">MAAAVTSSITTRGSRGPAAPRGVRSWWGLLGLPGGVALLFFFILPLGEILVRSLTDPSPENYLRAVTSEVVRSSFVTTFVVSILTVAFCILLGYPYAYVMARSRSAVAGILGFCVLVPFWLSILVRTYAWTVWLQNTGIINSFLLDVGLVNEPVQLMRNALGTVIGMTHVLLPFMVFSMYASMKRIDLGLERASRALGAGPIRTFLRVYLPLSLPGVYSGSLIVFVTSLGFYLTPAILGDAAKPLVGQLIVEQVNQALNFGMGSAIGILLLLVTLLLLALGMRFAKFEDIVGLRGDQ</sequence>
<dbReference type="RefSeq" id="WP_244688002.1">
    <property type="nucleotide sequence ID" value="NZ_CP095043.1"/>
</dbReference>
<keyword evidence="12" id="KW-1185">Reference proteome</keyword>
<dbReference type="InterPro" id="IPR000515">
    <property type="entry name" value="MetI-like"/>
</dbReference>
<evidence type="ECO:0000256" key="9">
    <source>
        <dbReference type="SAM" id="MobiDB-lite"/>
    </source>
</evidence>
<evidence type="ECO:0000256" key="1">
    <source>
        <dbReference type="ARBA" id="ARBA00004651"/>
    </source>
</evidence>
<dbReference type="PANTHER" id="PTHR42929">
    <property type="entry name" value="INNER MEMBRANE ABC TRANSPORTER PERMEASE PROTEIN YDCU-RELATED-RELATED"/>
    <property type="match status" value="1"/>
</dbReference>
<protein>
    <submittedName>
        <fullName evidence="11">ABC transporter permease</fullName>
    </submittedName>
</protein>
<feature type="domain" description="ABC transmembrane type-1" evidence="10">
    <location>
        <begin position="75"/>
        <end position="281"/>
    </location>
</feature>
<dbReference type="PROSITE" id="PS50928">
    <property type="entry name" value="ABC_TM1"/>
    <property type="match status" value="1"/>
</dbReference>
<name>A0ABY4FYZ4_9MICO</name>
<accession>A0ABY4FYZ4</accession>
<comment type="similarity">
    <text evidence="2">Belongs to the binding-protein-dependent transport system permease family. CysTW subfamily.</text>
</comment>
<reference evidence="11 12" key="1">
    <citation type="submission" date="2022-04" db="EMBL/GenBank/DDBJ databases">
        <title>Leucobacter sp. isolated from rhizosphere of onion.</title>
        <authorList>
            <person name="Won M."/>
            <person name="Lee C.-M."/>
            <person name="Woen H.-Y."/>
            <person name="Kwon S.-W."/>
        </authorList>
    </citation>
    <scope>NUCLEOTIDE SEQUENCE [LARGE SCALE GENOMIC DNA]</scope>
    <source>
        <strain evidence="11 12">H25R-14</strain>
    </source>
</reference>
<evidence type="ECO:0000256" key="3">
    <source>
        <dbReference type="ARBA" id="ARBA00022448"/>
    </source>
</evidence>